<dbReference type="InterPro" id="IPR011004">
    <property type="entry name" value="Trimer_LpxA-like_sf"/>
</dbReference>
<accession>N8S805</accession>
<comment type="caution">
    <text evidence="1">The sequence shown here is derived from an EMBL/GenBank/DDBJ whole genome shotgun (WGS) entry which is preliminary data.</text>
</comment>
<dbReference type="Proteomes" id="UP000013065">
    <property type="component" value="Unassembled WGS sequence"/>
</dbReference>
<name>N8S805_9GAMM</name>
<dbReference type="RefSeq" id="WP_004699752.1">
    <property type="nucleotide sequence ID" value="NZ_KB851200.1"/>
</dbReference>
<sequence>MDTADITEFDCVSIGDRAEFNSFSGPQTHLFEDRIMKIGQVNIGNDVVVNTRSIILYNANVSNHAVLGPLTLVMKGENIPAKSAWIGSPAVPWVHK</sequence>
<organism evidence="1 2">
    <name type="scientific">Acinetobacter seifertii</name>
    <dbReference type="NCBI Taxonomy" id="1530123"/>
    <lineage>
        <taxon>Bacteria</taxon>
        <taxon>Pseudomonadati</taxon>
        <taxon>Pseudomonadota</taxon>
        <taxon>Gammaproteobacteria</taxon>
        <taxon>Moraxellales</taxon>
        <taxon>Moraxellaceae</taxon>
        <taxon>Acinetobacter</taxon>
        <taxon>Acinetobacter calcoaceticus/baumannii complex</taxon>
    </lineage>
</organism>
<evidence type="ECO:0008006" key="3">
    <source>
        <dbReference type="Google" id="ProtNLM"/>
    </source>
</evidence>
<proteinExistence type="predicted"/>
<gene>
    <name evidence="1" type="ORF">F985_01617</name>
</gene>
<evidence type="ECO:0000313" key="2">
    <source>
        <dbReference type="Proteomes" id="UP000013065"/>
    </source>
</evidence>
<dbReference type="EMBL" id="APOO01000020">
    <property type="protein sequence ID" value="ENU43693.1"/>
    <property type="molecule type" value="Genomic_DNA"/>
</dbReference>
<reference evidence="2" key="1">
    <citation type="submission" date="2013-02" db="EMBL/GenBank/DDBJ databases">
        <title>The Genome Sequence of Acinetobacter sp. NIPH 973.</title>
        <authorList>
            <consortium name="The Broad Institute Genome Sequencing Platform"/>
            <consortium name="The Broad Institute Genome Sequencing Center for Infectious Disease"/>
            <person name="Cerqueira G."/>
            <person name="Feldgarden M."/>
            <person name="Courvalin P."/>
            <person name="Perichon B."/>
            <person name="Grillot-Courvalin C."/>
            <person name="Clermont D."/>
            <person name="Rocha E."/>
            <person name="Yoon E.-J."/>
            <person name="Nemec A."/>
            <person name="Walker B."/>
            <person name="Young S.K."/>
            <person name="Zeng Q."/>
            <person name="Gargeya S."/>
            <person name="Fitzgerald M."/>
            <person name="Haas B."/>
            <person name="Abouelleil A."/>
            <person name="Alvarado L."/>
            <person name="Arachchi H.M."/>
            <person name="Berlin A.M."/>
            <person name="Chapman S.B."/>
            <person name="Dewar J."/>
            <person name="Goldberg J."/>
            <person name="Griggs A."/>
            <person name="Gujja S."/>
            <person name="Hansen M."/>
            <person name="Howarth C."/>
            <person name="Imamovic A."/>
            <person name="Larimer J."/>
            <person name="McCowan C."/>
            <person name="Murphy C."/>
            <person name="Neiman D."/>
            <person name="Pearson M."/>
            <person name="Priest M."/>
            <person name="Roberts A."/>
            <person name="Saif S."/>
            <person name="Shea T."/>
            <person name="Sisk P."/>
            <person name="Sykes S."/>
            <person name="Wortman J."/>
            <person name="Nusbaum C."/>
            <person name="Birren B."/>
        </authorList>
    </citation>
    <scope>NUCLEOTIDE SEQUENCE [LARGE SCALE GENOMIC DNA]</scope>
    <source>
        <strain evidence="2">NIPH 973</strain>
    </source>
</reference>
<dbReference type="HOGENOM" id="CLU_2370599_0_0_6"/>
<reference evidence="1 2" key="2">
    <citation type="journal article" date="2015" name="Int. J. Syst. Evol. Microbiol.">
        <title>Acinetobacter seifertii sp. nov., a member of the Acinetobacter calcoaceticus-Acinetobacter baumannii complex isolated from human clinical specimens.</title>
        <authorList>
            <person name="Nemec A."/>
            <person name="Krizova L."/>
            <person name="Maixnerova M."/>
            <person name="Sedo O."/>
            <person name="Brisse S."/>
            <person name="Higgins P.G."/>
        </authorList>
    </citation>
    <scope>NUCLEOTIDE SEQUENCE [LARGE SCALE GENOMIC DNA]</scope>
    <source>
        <strain evidence="1 2">NIPH 973</strain>
    </source>
</reference>
<dbReference type="AlphaFoldDB" id="N8S805"/>
<dbReference type="Gene3D" id="2.160.10.10">
    <property type="entry name" value="Hexapeptide repeat proteins"/>
    <property type="match status" value="1"/>
</dbReference>
<dbReference type="SUPFAM" id="SSF51161">
    <property type="entry name" value="Trimeric LpxA-like enzymes"/>
    <property type="match status" value="1"/>
</dbReference>
<protein>
    <recommendedName>
        <fullName evidence="3">Acetyltransferase</fullName>
    </recommendedName>
</protein>
<dbReference type="PATRIC" id="fig|520709.3.peg.1574"/>
<evidence type="ECO:0000313" key="1">
    <source>
        <dbReference type="EMBL" id="ENU43693.1"/>
    </source>
</evidence>